<protein>
    <recommendedName>
        <fullName evidence="2 7">Inositol-pentakisphosphate 2-kinase</fullName>
        <ecNumber evidence="1 7">2.7.1.158</ecNumber>
    </recommendedName>
</protein>
<dbReference type="PANTHER" id="PTHR14456:SF2">
    <property type="entry name" value="INOSITOL-PENTAKISPHOSPHATE 2-KINASE"/>
    <property type="match status" value="1"/>
</dbReference>
<dbReference type="InterPro" id="IPR009286">
    <property type="entry name" value="Ins_P5_2-kin"/>
</dbReference>
<dbReference type="GO" id="GO:0005634">
    <property type="term" value="C:nucleus"/>
    <property type="evidence" value="ECO:0007669"/>
    <property type="project" value="TreeGrafter"/>
</dbReference>
<dbReference type="Proteomes" id="UP000310189">
    <property type="component" value="Unassembled WGS sequence"/>
</dbReference>
<evidence type="ECO:0000256" key="4">
    <source>
        <dbReference type="ARBA" id="ARBA00022741"/>
    </source>
</evidence>
<dbReference type="GO" id="GO:0035299">
    <property type="term" value="F:inositol-1,3,4,5,6-pentakisphosphate 2-kinase activity"/>
    <property type="evidence" value="ECO:0007669"/>
    <property type="project" value="UniProtKB-EC"/>
</dbReference>
<dbReference type="PANTHER" id="PTHR14456">
    <property type="entry name" value="INOSITOL POLYPHOSPHATE KINASE 1"/>
    <property type="match status" value="1"/>
</dbReference>
<evidence type="ECO:0000313" key="9">
    <source>
        <dbReference type="Proteomes" id="UP000310189"/>
    </source>
</evidence>
<evidence type="ECO:0000313" key="8">
    <source>
        <dbReference type="EMBL" id="TIA91618.1"/>
    </source>
</evidence>
<name>A0A4T0FSV1_9BASI</name>
<dbReference type="EMBL" id="SPNW01000011">
    <property type="protein sequence ID" value="TIA91618.1"/>
    <property type="molecule type" value="Genomic_DNA"/>
</dbReference>
<keyword evidence="9" id="KW-1185">Reference proteome</keyword>
<evidence type="ECO:0000256" key="6">
    <source>
        <dbReference type="ARBA" id="ARBA00022840"/>
    </source>
</evidence>
<reference evidence="8 9" key="1">
    <citation type="submission" date="2019-03" db="EMBL/GenBank/DDBJ databases">
        <title>Sequencing 23 genomes of Wallemia ichthyophaga.</title>
        <authorList>
            <person name="Gostincar C."/>
        </authorList>
    </citation>
    <scope>NUCLEOTIDE SEQUENCE [LARGE SCALE GENOMIC DNA]</scope>
    <source>
        <strain evidence="8 9">EXF-5753</strain>
    </source>
</reference>
<dbReference type="OrthoDB" id="272370at2759"/>
<keyword evidence="6 7" id="KW-0067">ATP-binding</keyword>
<dbReference type="GO" id="GO:0032958">
    <property type="term" value="P:inositol phosphate biosynthetic process"/>
    <property type="evidence" value="ECO:0007669"/>
    <property type="project" value="TreeGrafter"/>
</dbReference>
<dbReference type="GO" id="GO:0005524">
    <property type="term" value="F:ATP binding"/>
    <property type="evidence" value="ECO:0007669"/>
    <property type="project" value="UniProtKB-KW"/>
</dbReference>
<comment type="catalytic activity">
    <reaction evidence="7">
        <text>1D-myo-inositol 1,3,4,5,6-pentakisphosphate + ATP = 1D-myo-inositol hexakisphosphate + ADP + H(+)</text>
        <dbReference type="Rhea" id="RHEA:20313"/>
        <dbReference type="ChEBI" id="CHEBI:15378"/>
        <dbReference type="ChEBI" id="CHEBI:30616"/>
        <dbReference type="ChEBI" id="CHEBI:57733"/>
        <dbReference type="ChEBI" id="CHEBI:58130"/>
        <dbReference type="ChEBI" id="CHEBI:456216"/>
        <dbReference type="EC" id="2.7.1.158"/>
    </reaction>
</comment>
<accession>A0A4T0FSV1</accession>
<keyword evidence="5 7" id="KW-0418">Kinase</keyword>
<keyword evidence="3 7" id="KW-0808">Transferase</keyword>
<evidence type="ECO:0000256" key="5">
    <source>
        <dbReference type="ARBA" id="ARBA00022777"/>
    </source>
</evidence>
<evidence type="ECO:0000256" key="1">
    <source>
        <dbReference type="ARBA" id="ARBA00012023"/>
    </source>
</evidence>
<proteinExistence type="predicted"/>
<comment type="domain">
    <text evidence="7">The EXKPK motif is conserved in inositol-pentakisphosphate 2-kinases of both family 1 and 2.</text>
</comment>
<evidence type="ECO:0000256" key="7">
    <source>
        <dbReference type="RuleBase" id="RU364126"/>
    </source>
</evidence>
<gene>
    <name evidence="8" type="ORF">E3P99_01024</name>
</gene>
<dbReference type="AlphaFoldDB" id="A0A4T0FSV1"/>
<dbReference type="Pfam" id="PF06090">
    <property type="entry name" value="Ins_P5_2-kin"/>
    <property type="match status" value="1"/>
</dbReference>
<sequence>MFSKGAGNVLYKIDSDRLLRVRMNKEEGCIDSEQAYDGIVRQILPNLNPLEFVEVDEKKLKELDPDNTYGLSNIGQVTENLIKDYELVVEIKPKWASRPNPLTAGERESRMKLKNGFESERLFSGNSQDQIEEIAKLMDTDSKFITVFSKGEKVKVDSETVAPQVQKALQDSGVMATIKHYQLYCDPLDLQYIYPRIKDLNTDNASSRELQEAVSKIPKQGGDEATWQQLKDFGESLRSTELLYLYSLAMTLRDVSIFVRLSSSVEVKVVDADYKSLSRIHKWYASDCKLNNFHDPGTNR</sequence>
<evidence type="ECO:0000256" key="3">
    <source>
        <dbReference type="ARBA" id="ARBA00022679"/>
    </source>
</evidence>
<evidence type="ECO:0000256" key="2">
    <source>
        <dbReference type="ARBA" id="ARBA00014846"/>
    </source>
</evidence>
<comment type="caution">
    <text evidence="8">The sequence shown here is derived from an EMBL/GenBank/DDBJ whole genome shotgun (WGS) entry which is preliminary data.</text>
</comment>
<dbReference type="EC" id="2.7.1.158" evidence="1 7"/>
<comment type="function">
    <text evidence="7">Phosphorylates Ins(1,3,4,5,6)P5 at position 2 to form Ins(1,2,3,4,5,6)P6 (InsP6 or phytate).</text>
</comment>
<keyword evidence="4 7" id="KW-0547">Nucleotide-binding</keyword>
<organism evidence="8 9">
    <name type="scientific">Wallemia hederae</name>
    <dbReference type="NCBI Taxonomy" id="1540922"/>
    <lineage>
        <taxon>Eukaryota</taxon>
        <taxon>Fungi</taxon>
        <taxon>Dikarya</taxon>
        <taxon>Basidiomycota</taxon>
        <taxon>Wallemiomycotina</taxon>
        <taxon>Wallemiomycetes</taxon>
        <taxon>Wallemiales</taxon>
        <taxon>Wallemiaceae</taxon>
        <taxon>Wallemia</taxon>
    </lineage>
</organism>